<dbReference type="InterPro" id="IPR024079">
    <property type="entry name" value="MetalloPept_cat_dom_sf"/>
</dbReference>
<dbReference type="GO" id="GO:0004222">
    <property type="term" value="F:metalloendopeptidase activity"/>
    <property type="evidence" value="ECO:0007669"/>
    <property type="project" value="UniProtKB-UniRule"/>
</dbReference>
<reference evidence="10 11" key="1">
    <citation type="submission" date="2015-09" db="EMBL/GenBank/DDBJ databases">
        <title>Draft genome of the parasitic nematode Teladorsagia circumcincta isolate WARC Sus (inbred).</title>
        <authorList>
            <person name="Mitreva M."/>
        </authorList>
    </citation>
    <scope>NUCLEOTIDE SEQUENCE [LARGE SCALE GENOMIC DNA]</scope>
    <source>
        <strain evidence="10 11">S</strain>
    </source>
</reference>
<organism evidence="10 11">
    <name type="scientific">Teladorsagia circumcincta</name>
    <name type="common">Brown stomach worm</name>
    <name type="synonym">Ostertagia circumcincta</name>
    <dbReference type="NCBI Taxonomy" id="45464"/>
    <lineage>
        <taxon>Eukaryota</taxon>
        <taxon>Metazoa</taxon>
        <taxon>Ecdysozoa</taxon>
        <taxon>Nematoda</taxon>
        <taxon>Chromadorea</taxon>
        <taxon>Rhabditida</taxon>
        <taxon>Rhabditina</taxon>
        <taxon>Rhabditomorpha</taxon>
        <taxon>Strongyloidea</taxon>
        <taxon>Trichostrongylidae</taxon>
        <taxon>Teladorsagia</taxon>
    </lineage>
</organism>
<feature type="binding site" evidence="7">
    <location>
        <position position="73"/>
    </location>
    <ligand>
        <name>Zn(2+)</name>
        <dbReference type="ChEBI" id="CHEBI:29105"/>
        <note>catalytic</note>
    </ligand>
</feature>
<name>A0A2G9U727_TELCI</name>
<evidence type="ECO:0000256" key="8">
    <source>
        <dbReference type="RuleBase" id="RU361183"/>
    </source>
</evidence>
<sequence length="105" mass="11575">MNIILDEDVKKAFKKAAKLWEANTCINFTEDASAKNRIKVITGSGCQSHVGKNGGEQTMMLGSGCAYTHMAAHEIGHALGFMHTIQRHDRDQFITIKKEAISVNN</sequence>
<keyword evidence="4 7" id="KW-0862">Zinc</keyword>
<dbReference type="EC" id="3.4.24.-" evidence="8"/>
<keyword evidence="2 7" id="KW-0479">Metal-binding</keyword>
<evidence type="ECO:0000256" key="3">
    <source>
        <dbReference type="ARBA" id="ARBA00022801"/>
    </source>
</evidence>
<feature type="domain" description="Peptidase M12A" evidence="9">
    <location>
        <begin position="1"/>
        <end position="105"/>
    </location>
</feature>
<dbReference type="Proteomes" id="UP000230423">
    <property type="component" value="Unassembled WGS sequence"/>
</dbReference>
<keyword evidence="1 7" id="KW-0645">Protease</keyword>
<evidence type="ECO:0000313" key="11">
    <source>
        <dbReference type="Proteomes" id="UP000230423"/>
    </source>
</evidence>
<feature type="binding site" evidence="7">
    <location>
        <position position="83"/>
    </location>
    <ligand>
        <name>Zn(2+)</name>
        <dbReference type="ChEBI" id="CHEBI:29105"/>
        <note>catalytic</note>
    </ligand>
</feature>
<dbReference type="PROSITE" id="PS51864">
    <property type="entry name" value="ASTACIN"/>
    <property type="match status" value="1"/>
</dbReference>
<dbReference type="PRINTS" id="PR00480">
    <property type="entry name" value="ASTACIN"/>
</dbReference>
<feature type="active site" evidence="7">
    <location>
        <position position="74"/>
    </location>
</feature>
<comment type="caution">
    <text evidence="7">Lacks conserved residue(s) required for the propagation of feature annotation.</text>
</comment>
<dbReference type="Gene3D" id="3.40.390.10">
    <property type="entry name" value="Collagenase (Catalytic Domain)"/>
    <property type="match status" value="1"/>
</dbReference>
<dbReference type="SMART" id="SM00235">
    <property type="entry name" value="ZnMc"/>
    <property type="match status" value="1"/>
</dbReference>
<dbReference type="GO" id="GO:0006508">
    <property type="term" value="P:proteolysis"/>
    <property type="evidence" value="ECO:0007669"/>
    <property type="project" value="UniProtKB-KW"/>
</dbReference>
<dbReference type="SUPFAM" id="SSF55486">
    <property type="entry name" value="Metalloproteases ('zincins'), catalytic domain"/>
    <property type="match status" value="1"/>
</dbReference>
<accession>A0A2G9U727</accession>
<evidence type="ECO:0000256" key="4">
    <source>
        <dbReference type="ARBA" id="ARBA00022833"/>
    </source>
</evidence>
<keyword evidence="6" id="KW-1015">Disulfide bond</keyword>
<dbReference type="AlphaFoldDB" id="A0A2G9U727"/>
<feature type="binding site" evidence="7">
    <location>
        <position position="77"/>
    </location>
    <ligand>
        <name>Zn(2+)</name>
        <dbReference type="ChEBI" id="CHEBI:29105"/>
        <note>catalytic</note>
    </ligand>
</feature>
<dbReference type="PANTHER" id="PTHR10127:SF780">
    <property type="entry name" value="METALLOENDOPEPTIDASE"/>
    <property type="match status" value="1"/>
</dbReference>
<dbReference type="Pfam" id="PF01400">
    <property type="entry name" value="Astacin"/>
    <property type="match status" value="1"/>
</dbReference>
<dbReference type="InterPro" id="IPR001506">
    <property type="entry name" value="Peptidase_M12A"/>
</dbReference>
<comment type="cofactor">
    <cofactor evidence="7 8">
        <name>Zn(2+)</name>
        <dbReference type="ChEBI" id="CHEBI:29105"/>
    </cofactor>
    <text evidence="7 8">Binds 1 zinc ion per subunit.</text>
</comment>
<gene>
    <name evidence="10" type="ORF">TELCIR_12304</name>
</gene>
<keyword evidence="11" id="KW-1185">Reference proteome</keyword>
<protein>
    <recommendedName>
        <fullName evidence="8">Metalloendopeptidase</fullName>
        <ecNumber evidence="8">3.4.24.-</ecNumber>
    </recommendedName>
</protein>
<keyword evidence="3 7" id="KW-0378">Hydrolase</keyword>
<dbReference type="GO" id="GO:0008270">
    <property type="term" value="F:zinc ion binding"/>
    <property type="evidence" value="ECO:0007669"/>
    <property type="project" value="UniProtKB-UniRule"/>
</dbReference>
<dbReference type="EMBL" id="KZ348575">
    <property type="protein sequence ID" value="PIO65998.1"/>
    <property type="molecule type" value="Genomic_DNA"/>
</dbReference>
<evidence type="ECO:0000256" key="2">
    <source>
        <dbReference type="ARBA" id="ARBA00022723"/>
    </source>
</evidence>
<evidence type="ECO:0000313" key="10">
    <source>
        <dbReference type="EMBL" id="PIO65998.1"/>
    </source>
</evidence>
<evidence type="ECO:0000256" key="6">
    <source>
        <dbReference type="ARBA" id="ARBA00023157"/>
    </source>
</evidence>
<dbReference type="InterPro" id="IPR006026">
    <property type="entry name" value="Peptidase_Metallo"/>
</dbReference>
<evidence type="ECO:0000259" key="9">
    <source>
        <dbReference type="PROSITE" id="PS51864"/>
    </source>
</evidence>
<evidence type="ECO:0000256" key="7">
    <source>
        <dbReference type="PROSITE-ProRule" id="PRU01211"/>
    </source>
</evidence>
<dbReference type="OrthoDB" id="5862166at2759"/>
<evidence type="ECO:0000256" key="1">
    <source>
        <dbReference type="ARBA" id="ARBA00022670"/>
    </source>
</evidence>
<keyword evidence="5 7" id="KW-0482">Metalloprotease</keyword>
<proteinExistence type="predicted"/>
<evidence type="ECO:0000256" key="5">
    <source>
        <dbReference type="ARBA" id="ARBA00023049"/>
    </source>
</evidence>
<dbReference type="PANTHER" id="PTHR10127">
    <property type="entry name" value="DISCOIDIN, CUB, EGF, LAMININ , AND ZINC METALLOPROTEASE DOMAIN CONTAINING"/>
    <property type="match status" value="1"/>
</dbReference>